<evidence type="ECO:0000313" key="3">
    <source>
        <dbReference type="Proteomes" id="UP001145021"/>
    </source>
</evidence>
<keyword evidence="3" id="KW-1185">Reference proteome</keyword>
<feature type="region of interest" description="Disordered" evidence="1">
    <location>
        <begin position="432"/>
        <end position="451"/>
    </location>
</feature>
<dbReference type="AlphaFoldDB" id="A0A9W8CGL1"/>
<dbReference type="Proteomes" id="UP001145021">
    <property type="component" value="Unassembled WGS sequence"/>
</dbReference>
<accession>A0A9W8CGL1</accession>
<dbReference type="EMBL" id="JANBOH010000313">
    <property type="protein sequence ID" value="KAJ1642962.1"/>
    <property type="molecule type" value="Genomic_DNA"/>
</dbReference>
<evidence type="ECO:0000256" key="1">
    <source>
        <dbReference type="SAM" id="MobiDB-lite"/>
    </source>
</evidence>
<evidence type="ECO:0000313" key="2">
    <source>
        <dbReference type="EMBL" id="KAJ1642962.1"/>
    </source>
</evidence>
<feature type="non-terminal residue" evidence="2">
    <location>
        <position position="451"/>
    </location>
</feature>
<comment type="caution">
    <text evidence="2">The sequence shown here is derived from an EMBL/GenBank/DDBJ whole genome shotgun (WGS) entry which is preliminary data.</text>
</comment>
<sequence>ILKEIQVIRDHQLTISSDIKRLQQENQSLWMQAVDTDDRSKKQQETIDKILRFLATVFSSDIRHKIFEMYPGATSSSATSNALVPTSSTGSMLSRLSSYSNSVDRLSQNSDAINHNLEALMRLFSPANTDNAAAADYLSASGGGGSDVGSASNGNVGGVANQNMGSSDLVAGGLTAADLSNEDSLMQLLSSEEFSNIAMSLINSASSAANPNNNSSNNSNSNSNNFIPALGADGGSNMVRSDLIDPFCYADNQQTAVPAAIAGAPDIFGIMPTGSPASNNHGNYNAQLLLDAIKSLTPEQQQNMLNYYRLTGQLNHMPLLTAGDTGNITHIDSPEAVNTTPFLEFVDPNAEPALGGFGSDEPNAESIGAQISADVTNADYDMLFKDALDTSSSSALIPPSSIAVSGIDIPGIDPNLAATLFQTTPILTSVAQSASSTFATDPKTGDQAGRK</sequence>
<reference evidence="2" key="1">
    <citation type="submission" date="2022-07" db="EMBL/GenBank/DDBJ databases">
        <title>Phylogenomic reconstructions and comparative analyses of Kickxellomycotina fungi.</title>
        <authorList>
            <person name="Reynolds N.K."/>
            <person name="Stajich J.E."/>
            <person name="Barry K."/>
            <person name="Grigoriev I.V."/>
            <person name="Crous P."/>
            <person name="Smith M.E."/>
        </authorList>
    </citation>
    <scope>NUCLEOTIDE SEQUENCE</scope>
    <source>
        <strain evidence="2">NBRC 105413</strain>
    </source>
</reference>
<gene>
    <name evidence="2" type="primary">CTA8_3</name>
    <name evidence="2" type="ORF">LPJ64_005223</name>
</gene>
<protein>
    <submittedName>
        <fullName evidence="2">Heat shock transcription factor</fullName>
    </submittedName>
</protein>
<name>A0A9W8CGL1_9FUNG</name>
<organism evidence="2 3">
    <name type="scientific">Coemansia asiatica</name>
    <dbReference type="NCBI Taxonomy" id="1052880"/>
    <lineage>
        <taxon>Eukaryota</taxon>
        <taxon>Fungi</taxon>
        <taxon>Fungi incertae sedis</taxon>
        <taxon>Zoopagomycota</taxon>
        <taxon>Kickxellomycotina</taxon>
        <taxon>Kickxellomycetes</taxon>
        <taxon>Kickxellales</taxon>
        <taxon>Kickxellaceae</taxon>
        <taxon>Coemansia</taxon>
    </lineage>
</organism>
<proteinExistence type="predicted"/>
<keyword evidence="2" id="KW-0346">Stress response</keyword>